<dbReference type="NCBIfam" id="NF038336">
    <property type="entry name" value="YjiT_fam"/>
    <property type="match status" value="1"/>
</dbReference>
<dbReference type="AlphaFoldDB" id="A0A512AQS1"/>
<dbReference type="RefSeq" id="WP_147161264.1">
    <property type="nucleotide sequence ID" value="NZ_BJYR01000031.1"/>
</dbReference>
<sequence length="1098" mass="121212">MDGRDFKSEIEAARYDSAQLRKIAADIHASGGSRIMMIRAIQLARAADSGPHPLGATCGDLGLPRPTGVPLYRYKLGPGIFQRIEAKLSANLSSDLLRPSLAPAFVMWAADWFRRSYQGGMQRWADIEAVLGLQLSQSEWRALADRGFDAWGVEPLITAHGNQRLSNLARQGGFPAAAMASGASWPRKFLERAVGELLGADVQDIGSAVAICERNEYLLPTIWRSQEMYAICGELALKIVELRAFVAKEVPADGRPYSARLDQAYEDWRDELPMTLDGAAAGLIDTLLEAKKLSSSGSIRVGRMMSRHGEDWRECLDFHLDGRWDDKDHVLSPSDHIRVFLQPSDGLADRISGRLAYLEHEDANRWIARPMRSEAAIEFPFDLPVTAEFHARGDRLARGFMLPGGKPVSGGLRVFEPRGTDAQRTTFALIGQGSGAYKAEPVFIDVPEDWSVRGKDDNAEIEPEDFAFSPGRSLYRCAGSIIAQKSNGDSFLVRTGQSADRKDRLSIVANAIAGVQAPDGEQLFKHPLHAQVSDGLSNRVASRGEVRWRIAGQRSWSEDLAAAGPGLCEFAWLDGATGHVRDRQTAFVLPADFELTQRSNGTHSEIELSGWDGAAVLGDEAPSSKHSWRIRIDPPRRAVLTLRLAAAQTPAFDLKVPLQSKEWLTTWDGDLLPRDAVLGLADLRDTVARVPSTSILMGEVAHNADAALDANWRIDGELGLSALRTDIAALMRPLGIDAQVRLDFHNGSNDNWYVTEFGNSLEWEPNGGLRPKTAIVGEDVRVCGRSLGAPEKELEFGSYDGLQSGLGGQLIHLPRLKGDWLVYLREGSRVFTRPKFVSGDPDPELPQHRLGRAMAQPFLKAQEDLQSLLTEIAQDPTTAEASQTIQVVMKLALSLNGLPPQTFEIFSKLVHAGALAPLLLYRCEELHLSTILELFDGLCSSWILLPYGAWDAAFQAQGHYLVTRLDDPQWALTRLTERQNEIAARAPQLAPLICRDFSPSTWEEVRSHFTDHTSEGISTDAGGFNPFRPAFRELLPKENFLESLMRVFDAPFVAAFAAMGRITLDKVQILTVKDVERRHPTYFAKAYGYVLTELKNDR</sequence>
<accession>A0A512AQS1</accession>
<name>A0A512AQS1_9SPHN</name>
<comment type="caution">
    <text evidence="1">The sequence shown here is derived from an EMBL/GenBank/DDBJ whole genome shotgun (WGS) entry which is preliminary data.</text>
</comment>
<gene>
    <name evidence="1" type="ORF">NSE01_38540</name>
</gene>
<protein>
    <submittedName>
        <fullName evidence="1">Uncharacterized protein</fullName>
    </submittedName>
</protein>
<dbReference type="OrthoDB" id="7393676at2"/>
<proteinExistence type="predicted"/>
<evidence type="ECO:0000313" key="2">
    <source>
        <dbReference type="Proteomes" id="UP000321464"/>
    </source>
</evidence>
<evidence type="ECO:0000313" key="1">
    <source>
        <dbReference type="EMBL" id="GEO02022.1"/>
    </source>
</evidence>
<dbReference type="Proteomes" id="UP000321464">
    <property type="component" value="Unassembled WGS sequence"/>
</dbReference>
<dbReference type="InterPro" id="IPR047879">
    <property type="entry name" value="YjiT"/>
</dbReference>
<reference evidence="1 2" key="1">
    <citation type="submission" date="2019-07" db="EMBL/GenBank/DDBJ databases">
        <title>Whole genome shotgun sequence of Novosphingobium sediminis NBRC 106119.</title>
        <authorList>
            <person name="Hosoyama A."/>
            <person name="Uohara A."/>
            <person name="Ohji S."/>
            <person name="Ichikawa N."/>
        </authorList>
    </citation>
    <scope>NUCLEOTIDE SEQUENCE [LARGE SCALE GENOMIC DNA]</scope>
    <source>
        <strain evidence="1 2">NBRC 106119</strain>
    </source>
</reference>
<organism evidence="1 2">
    <name type="scientific">Novosphingobium sediminis</name>
    <dbReference type="NCBI Taxonomy" id="707214"/>
    <lineage>
        <taxon>Bacteria</taxon>
        <taxon>Pseudomonadati</taxon>
        <taxon>Pseudomonadota</taxon>
        <taxon>Alphaproteobacteria</taxon>
        <taxon>Sphingomonadales</taxon>
        <taxon>Sphingomonadaceae</taxon>
        <taxon>Novosphingobium</taxon>
    </lineage>
</organism>
<keyword evidence="2" id="KW-1185">Reference proteome</keyword>
<dbReference type="EMBL" id="BJYR01000031">
    <property type="protein sequence ID" value="GEO02022.1"/>
    <property type="molecule type" value="Genomic_DNA"/>
</dbReference>